<keyword evidence="4" id="KW-0479">Metal-binding</keyword>
<comment type="similarity">
    <text evidence="2">Belongs to the complex I 23 kDa subunit family.</text>
</comment>
<sequence length="123" mass="13641">MDYVLTYMLPSLWHASRSVLLTELPLSQWIRGEHVLVLFYDGTPRCIACRLCSTSCPAYAISVLVGITTTLHRGLADYSLCTSRCIYCGWCDVVCPATAITHSSCVSISYTSRLLLTSTLRLL</sequence>
<reference evidence="9" key="1">
    <citation type="journal article" date="2020" name="Nucleic Acids Res.">
        <title>Gene fragmentation and RNA editing without borders: eccentric mitochondrial genomes of diplonemids.</title>
        <authorList>
            <person name="Kaur B."/>
            <person name="Zahonova K."/>
            <person name="Valach M."/>
            <person name="Faktorova D."/>
            <person name="Prokopchuk G."/>
            <person name="Burger G."/>
            <person name="Lukes J."/>
        </authorList>
    </citation>
    <scope>NUCLEOTIDE SEQUENCE</scope>
</reference>
<evidence type="ECO:0000256" key="4">
    <source>
        <dbReference type="ARBA" id="ARBA00022723"/>
    </source>
</evidence>
<protein>
    <submittedName>
        <fullName evidence="9">NADH dehydrogenase subunit 8</fullName>
    </submittedName>
</protein>
<dbReference type="GO" id="GO:0046872">
    <property type="term" value="F:metal ion binding"/>
    <property type="evidence" value="ECO:0007669"/>
    <property type="project" value="UniProtKB-KW"/>
</dbReference>
<dbReference type="EMBL" id="MN109079">
    <property type="protein sequence ID" value="QHQ98666.1"/>
    <property type="molecule type" value="mRNA"/>
</dbReference>
<dbReference type="InterPro" id="IPR017900">
    <property type="entry name" value="4Fe4S_Fe_S_CS"/>
</dbReference>
<evidence type="ECO:0000256" key="5">
    <source>
        <dbReference type="ARBA" id="ARBA00022967"/>
    </source>
</evidence>
<dbReference type="PROSITE" id="PS51379">
    <property type="entry name" value="4FE4S_FER_2"/>
    <property type="match status" value="2"/>
</dbReference>
<evidence type="ECO:0000313" key="9">
    <source>
        <dbReference type="EMBL" id="QHQ98666.1"/>
    </source>
</evidence>
<evidence type="ECO:0000256" key="1">
    <source>
        <dbReference type="ARBA" id="ARBA00001966"/>
    </source>
</evidence>
<evidence type="ECO:0000256" key="2">
    <source>
        <dbReference type="ARBA" id="ARBA00010277"/>
    </source>
</evidence>
<dbReference type="GO" id="GO:0009060">
    <property type="term" value="P:aerobic respiration"/>
    <property type="evidence" value="ECO:0007669"/>
    <property type="project" value="TreeGrafter"/>
</dbReference>
<dbReference type="AlphaFoldDB" id="A0A6G5ZTP2"/>
<organism evidence="9">
    <name type="scientific">Diplonema japonicum</name>
    <dbReference type="NCBI Taxonomy" id="2508216"/>
    <lineage>
        <taxon>Eukaryota</taxon>
        <taxon>Discoba</taxon>
        <taxon>Euglenozoa</taxon>
        <taxon>Diplonemea</taxon>
        <taxon>Diplonemidae</taxon>
        <taxon>Diplonema</taxon>
    </lineage>
</organism>
<dbReference type="GO" id="GO:0016020">
    <property type="term" value="C:membrane"/>
    <property type="evidence" value="ECO:0007669"/>
    <property type="project" value="InterPro"/>
</dbReference>
<feature type="domain" description="4Fe-4S ferredoxin-type" evidence="8">
    <location>
        <begin position="76"/>
        <end position="105"/>
    </location>
</feature>
<dbReference type="SUPFAM" id="SSF54862">
    <property type="entry name" value="4Fe-4S ferredoxins"/>
    <property type="match status" value="1"/>
</dbReference>
<keyword evidence="5" id="KW-1278">Translocase</keyword>
<evidence type="ECO:0000256" key="7">
    <source>
        <dbReference type="ARBA" id="ARBA00023014"/>
    </source>
</evidence>
<dbReference type="GO" id="GO:0051539">
    <property type="term" value="F:4 iron, 4 sulfur cluster binding"/>
    <property type="evidence" value="ECO:0007669"/>
    <property type="project" value="UniProtKB-KW"/>
</dbReference>
<keyword evidence="9" id="KW-0496">Mitochondrion</keyword>
<keyword evidence="6" id="KW-0408">Iron</keyword>
<name>A0A6G5ZTP2_9EUGL</name>
<evidence type="ECO:0000259" key="8">
    <source>
        <dbReference type="PROSITE" id="PS51379"/>
    </source>
</evidence>
<keyword evidence="3" id="KW-0004">4Fe-4S</keyword>
<dbReference type="PANTHER" id="PTHR10849">
    <property type="entry name" value="NADH DEHYDROGENASE UBIQUINONE IRON-SULFUR PROTEIN 8, MITOCHONDRIAL"/>
    <property type="match status" value="1"/>
</dbReference>
<dbReference type="InterPro" id="IPR017896">
    <property type="entry name" value="4Fe4S_Fe-S-bd"/>
</dbReference>
<geneLocation type="mitochondrion" evidence="9"/>
<proteinExistence type="evidence at transcript level"/>
<dbReference type="Gene3D" id="3.30.70.3270">
    <property type="match status" value="1"/>
</dbReference>
<keyword evidence="7" id="KW-0411">Iron-sulfur</keyword>
<accession>A0A6G5ZTP2</accession>
<dbReference type="PANTHER" id="PTHR10849:SF20">
    <property type="entry name" value="NADH DEHYDROGENASE [UBIQUINONE] IRON-SULFUR PROTEIN 8, MITOCHONDRIAL"/>
    <property type="match status" value="1"/>
</dbReference>
<dbReference type="GO" id="GO:0003954">
    <property type="term" value="F:NADH dehydrogenase activity"/>
    <property type="evidence" value="ECO:0007669"/>
    <property type="project" value="TreeGrafter"/>
</dbReference>
<evidence type="ECO:0000256" key="3">
    <source>
        <dbReference type="ARBA" id="ARBA00022485"/>
    </source>
</evidence>
<evidence type="ECO:0000256" key="6">
    <source>
        <dbReference type="ARBA" id="ARBA00023004"/>
    </source>
</evidence>
<dbReference type="InterPro" id="IPR010226">
    <property type="entry name" value="NADH_quinone_OxRdtase_chainI"/>
</dbReference>
<feature type="domain" description="4Fe-4S ferredoxin-type" evidence="8">
    <location>
        <begin position="36"/>
        <end position="66"/>
    </location>
</feature>
<dbReference type="PROSITE" id="PS00198">
    <property type="entry name" value="4FE4S_FER_1"/>
    <property type="match status" value="2"/>
</dbReference>
<comment type="cofactor">
    <cofactor evidence="1">
        <name>[4Fe-4S] cluster</name>
        <dbReference type="ChEBI" id="CHEBI:49883"/>
    </cofactor>
</comment>